<name>A0A399RD89_9PROT</name>
<dbReference type="EMBL" id="QWFX01000013">
    <property type="protein sequence ID" value="RIJ28431.1"/>
    <property type="molecule type" value="Genomic_DNA"/>
</dbReference>
<comment type="caution">
    <text evidence="2">The sequence shown here is derived from an EMBL/GenBank/DDBJ whole genome shotgun (WGS) entry which is preliminary data.</text>
</comment>
<evidence type="ECO:0000256" key="1">
    <source>
        <dbReference type="SAM" id="MobiDB-lite"/>
    </source>
</evidence>
<dbReference type="Proteomes" id="UP000266385">
    <property type="component" value="Unassembled WGS sequence"/>
</dbReference>
<feature type="region of interest" description="Disordered" evidence="1">
    <location>
        <begin position="1"/>
        <end position="24"/>
    </location>
</feature>
<evidence type="ECO:0000313" key="3">
    <source>
        <dbReference type="Proteomes" id="UP000266385"/>
    </source>
</evidence>
<dbReference type="OrthoDB" id="7876422at2"/>
<sequence>MEETRTTHPPADRAAATPIEGNERTITNTVQFDLEAYMPLLEDTDIPDDQKLDLLRALHAIMASFVDLGFSIENPPCGKPQELADPSAQAVRDHVYSSHHNFIERFENAAGPVRDAAQEGVEA</sequence>
<accession>A0A399RD89</accession>
<dbReference type="RefSeq" id="WP_119376966.1">
    <property type="nucleotide sequence ID" value="NZ_QWFX01000013.1"/>
</dbReference>
<gene>
    <name evidence="2" type="ORF">D1223_13685</name>
</gene>
<keyword evidence="3" id="KW-1185">Reference proteome</keyword>
<dbReference type="AlphaFoldDB" id="A0A399RD89"/>
<reference evidence="2 3" key="1">
    <citation type="submission" date="2018-08" db="EMBL/GenBank/DDBJ databases">
        <title>Henriciella mobilis sp. nov., isolated from seawater.</title>
        <authorList>
            <person name="Cheng H."/>
            <person name="Wu Y.-H."/>
            <person name="Xu X.-W."/>
            <person name="Guo L.-L."/>
        </authorList>
    </citation>
    <scope>NUCLEOTIDE SEQUENCE [LARGE SCALE GENOMIC DNA]</scope>
    <source>
        <strain evidence="2 3">JN25</strain>
    </source>
</reference>
<organism evidence="2 3">
    <name type="scientific">Henriciella mobilis</name>
    <dbReference type="NCBI Taxonomy" id="2305467"/>
    <lineage>
        <taxon>Bacteria</taxon>
        <taxon>Pseudomonadati</taxon>
        <taxon>Pseudomonadota</taxon>
        <taxon>Alphaproteobacteria</taxon>
        <taxon>Hyphomonadales</taxon>
        <taxon>Hyphomonadaceae</taxon>
        <taxon>Henriciella</taxon>
    </lineage>
</organism>
<proteinExistence type="predicted"/>
<evidence type="ECO:0000313" key="2">
    <source>
        <dbReference type="EMBL" id="RIJ28431.1"/>
    </source>
</evidence>
<protein>
    <submittedName>
        <fullName evidence="2">Uncharacterized protein</fullName>
    </submittedName>
</protein>